<dbReference type="SUPFAM" id="SSF81631">
    <property type="entry name" value="PAP/OAS1 substrate-binding domain"/>
    <property type="match status" value="1"/>
</dbReference>
<dbReference type="Proteomes" id="UP000030747">
    <property type="component" value="Unassembled WGS sequence"/>
</dbReference>
<feature type="region of interest" description="Disordered" evidence="1">
    <location>
        <begin position="763"/>
        <end position="880"/>
    </location>
</feature>
<organism evidence="2 3">
    <name type="scientific">Eimeria tenella</name>
    <name type="common">Coccidian parasite</name>
    <dbReference type="NCBI Taxonomy" id="5802"/>
    <lineage>
        <taxon>Eukaryota</taxon>
        <taxon>Sar</taxon>
        <taxon>Alveolata</taxon>
        <taxon>Apicomplexa</taxon>
        <taxon>Conoidasida</taxon>
        <taxon>Coccidia</taxon>
        <taxon>Eucoccidiorida</taxon>
        <taxon>Eimeriorina</taxon>
        <taxon>Eimeriidae</taxon>
        <taxon>Eimeria</taxon>
    </lineage>
</organism>
<feature type="region of interest" description="Disordered" evidence="1">
    <location>
        <begin position="468"/>
        <end position="489"/>
    </location>
</feature>
<dbReference type="GO" id="GO:0031123">
    <property type="term" value="P:RNA 3'-end processing"/>
    <property type="evidence" value="ECO:0007669"/>
    <property type="project" value="TreeGrafter"/>
</dbReference>
<reference evidence="2" key="1">
    <citation type="submission" date="2013-10" db="EMBL/GenBank/DDBJ databases">
        <title>Genomic analysis of the causative agents of coccidiosis in chickens.</title>
        <authorList>
            <person name="Reid A.J."/>
            <person name="Blake D."/>
            <person name="Billington K."/>
            <person name="Browne H."/>
            <person name="Dunn M."/>
            <person name="Hung S."/>
            <person name="Kawahara F."/>
            <person name="Miranda-Saavedra D."/>
            <person name="Mourier T."/>
            <person name="Nagra H."/>
            <person name="Otto T.D."/>
            <person name="Rawlings N."/>
            <person name="Sanchez A."/>
            <person name="Sanders M."/>
            <person name="Subramaniam C."/>
            <person name="Tay Y."/>
            <person name="Dear P."/>
            <person name="Doerig C."/>
            <person name="Gruber A."/>
            <person name="Parkinson J."/>
            <person name="Shirley M."/>
            <person name="Wan K.L."/>
            <person name="Berriman M."/>
            <person name="Tomley F."/>
            <person name="Pain A."/>
        </authorList>
    </citation>
    <scope>NUCLEOTIDE SEQUENCE [LARGE SCALE GENOMIC DNA]</scope>
    <source>
        <strain evidence="2">Houghton</strain>
    </source>
</reference>
<evidence type="ECO:0000313" key="2">
    <source>
        <dbReference type="EMBL" id="CDJ37263.1"/>
    </source>
</evidence>
<dbReference type="GeneID" id="25254188"/>
<feature type="region of interest" description="Disordered" evidence="1">
    <location>
        <begin position="399"/>
        <end position="433"/>
    </location>
</feature>
<dbReference type="PANTHER" id="PTHR12271:SF40">
    <property type="entry name" value="POLY(A) RNA POLYMERASE GLD2"/>
    <property type="match status" value="1"/>
</dbReference>
<sequence length="1392" mass="151387">MSKEPGCPLPDWASLCAAPSATSELLLLSVAVLQRECLDSLFCSSAARATDFAVSSQGDFTEYEIEHRLWAIRMSVGLPDVPPVSFREIATATSPLRARLPWLPLVDAEAALVASLASDTSQQGPPWGGGKTGEALQAVARLAQVDPPWSSILTSASQRLPHVLLKLLKLVGPHSLQRQLFERTPATAHEGEQQRLAPAGELVLAVLRLCLQQQAASSLCKRNGGEGKVQAGGSPGASNGELRHQLLHTPVQRDSSNSDAFPADTVEAKKFLQRLAAEREALETLSSAAASSPVSCLLFLEQLLQRPQLQHLYAFQAPGEAVLRQVFYGYLLGCFAPATAPPTEASPGGLRLELSAVCRELMEAAGVPSLCLLDISDCSPREAEEEILPGKRVSIYKQKTSSETCPQAQTREEAVARTHATEGGILSPQHRDGEANRKGVLLLPPDGCDASVRAFCCFLHPKLRPSTPWLSSNSCSESEAGGDSWNSSAKPWRSADAWGLKTETPSELTPKGLDNTSTMYSPPQAQKHLCRGSEERSVAEELRALDDELRPSMKTNRQKGHLLRLLAKWLRTPAWIHGLEGENSQGTETRRERSCKNKLELSPLLLPYGSSVTAFGDWASDLDLVLLLPFTCCSSEEHDGNSDAASPRRSAAAAAAAAAVAAELQSAGVRGSLSFSSCYSSPASPKRICGDKAGDELEGHERVLKPLFYVRQSRSRAECALMLTRLEDLICGEAQLQNLFTSVEVVVPHRAPPVLRGVYKHPRIPRKRRSRSPTYPVTETGENPLTGFLKVQGPACAPTGLARERNGAEKRGCSSKEIAPKEEPWDAEEISANSTSTVSCSEQGESSEVNDLPPKLSDPGSPIERHSRLGPLGRPTCATQGHQEETWRPCTSIKFEITVGCPLGALNTQLLKAYGQCSPFLPPLARLVRHWADCRGLTGTRDGCLSSYAWSLLVVFFCLSTTPPLLPRLQTTTTLPAAATQDQLSKVLSRQSSEDLQASPICPQPSGEGFSCTLGASQPSVMPLELVEGTHHVWFLSPEAPNPTGSRALDLLRPIYKKASESQLLERLQHYIPGHILVMPQNAKALSTDKNKGSDCLHPGKGDISHIGPRRGQSAHSVPAVAHVADGKRPLVNLADFGYPEGLSQSKFLLPLKQRKNQRNTPLRKEDWANVASLFHAFFAFYGYNFNSFSLLVSLQGSSQRFKEPIYRHSSKVDSVHTHETQTGCPAVATCTEELPQVCSSDERSKNSKLQEETARCTLECQQAIMMGKTAAENHAAAPKDTWGSVGHKHSTSCLFVEGQALGSPTEEVLQALSRQHEVPARRQSTSFGIEIEDPMEAWRYHWYQRFKGSEMFYYEVRRAERLLRDGVADAGELHLAISLLVTEGSCCCRSS</sequence>
<feature type="region of interest" description="Disordered" evidence="1">
    <location>
        <begin position="503"/>
        <end position="533"/>
    </location>
</feature>
<dbReference type="EMBL" id="HG673749">
    <property type="protein sequence ID" value="CDJ37263.1"/>
    <property type="molecule type" value="Genomic_DNA"/>
</dbReference>
<feature type="compositionally biased region" description="Basic and acidic residues" evidence="1">
    <location>
        <begin position="410"/>
        <end position="420"/>
    </location>
</feature>
<gene>
    <name evidence="2" type="ORF">ETH_00025390</name>
</gene>
<feature type="compositionally biased region" description="Basic and acidic residues" evidence="1">
    <location>
        <begin position="802"/>
        <end position="824"/>
    </location>
</feature>
<dbReference type="GO" id="GO:0016779">
    <property type="term" value="F:nucleotidyltransferase activity"/>
    <property type="evidence" value="ECO:0007669"/>
    <property type="project" value="TreeGrafter"/>
</dbReference>
<proteinExistence type="predicted"/>
<dbReference type="VEuPathDB" id="ToxoDB:ETH_00025390"/>
<dbReference type="Gene3D" id="1.10.1410.10">
    <property type="match status" value="1"/>
</dbReference>
<feature type="compositionally biased region" description="Polar residues" evidence="1">
    <location>
        <begin position="468"/>
        <end position="477"/>
    </location>
</feature>
<protein>
    <recommendedName>
        <fullName evidence="4">Polynucleotide adenylyltransferase</fullName>
    </recommendedName>
</protein>
<dbReference type="VEuPathDB" id="ToxoDB:ETH2_1248400"/>
<dbReference type="PANTHER" id="PTHR12271">
    <property type="entry name" value="POLY A POLYMERASE CID PAP -RELATED"/>
    <property type="match status" value="1"/>
</dbReference>
<dbReference type="OMA" id="CLSSYAW"/>
<keyword evidence="3" id="KW-1185">Reference proteome</keyword>
<dbReference type="OrthoDB" id="346390at2759"/>
<name>U6KP83_EIMTE</name>
<reference evidence="2" key="2">
    <citation type="submission" date="2013-10" db="EMBL/GenBank/DDBJ databases">
        <authorList>
            <person name="Aslett M."/>
        </authorList>
    </citation>
    <scope>NUCLEOTIDE SEQUENCE [LARGE SCALE GENOMIC DNA]</scope>
    <source>
        <strain evidence="2">Houghton</strain>
    </source>
</reference>
<evidence type="ECO:0008006" key="4">
    <source>
        <dbReference type="Google" id="ProtNLM"/>
    </source>
</evidence>
<feature type="compositionally biased region" description="Polar residues" evidence="1">
    <location>
        <begin position="514"/>
        <end position="524"/>
    </location>
</feature>
<dbReference type="RefSeq" id="XP_013228101.1">
    <property type="nucleotide sequence ID" value="XM_013372647.1"/>
</dbReference>
<feature type="compositionally biased region" description="Polar residues" evidence="1">
    <location>
        <begin position="831"/>
        <end position="849"/>
    </location>
</feature>
<evidence type="ECO:0000313" key="3">
    <source>
        <dbReference type="Proteomes" id="UP000030747"/>
    </source>
</evidence>
<feature type="region of interest" description="Disordered" evidence="1">
    <location>
        <begin position="222"/>
        <end position="241"/>
    </location>
</feature>
<feature type="compositionally biased region" description="Polar residues" evidence="1">
    <location>
        <begin position="399"/>
        <end position="409"/>
    </location>
</feature>
<accession>U6KP83</accession>
<evidence type="ECO:0000256" key="1">
    <source>
        <dbReference type="SAM" id="MobiDB-lite"/>
    </source>
</evidence>